<comment type="caution">
    <text evidence="2">The sequence shown here is derived from an EMBL/GenBank/DDBJ whole genome shotgun (WGS) entry which is preliminary data.</text>
</comment>
<accession>A0AAN9LB51</accession>
<keyword evidence="1" id="KW-0472">Membrane</keyword>
<keyword evidence="1" id="KW-0812">Transmembrane</keyword>
<keyword evidence="3" id="KW-1185">Reference proteome</keyword>
<feature type="transmembrane region" description="Helical" evidence="1">
    <location>
        <begin position="106"/>
        <end position="131"/>
    </location>
</feature>
<dbReference type="Pfam" id="PF21529">
    <property type="entry name" value="GLV1-2"/>
    <property type="match status" value="1"/>
</dbReference>
<sequence>MNGKGVTPCVKLRCPRGDWRATSPRDVDVHVDWSIPSLPKATTRQNPTYPMPSSITPQMVTSKTFSFTFTLLIIHALPCPIGSSSLEEKPEQNSTLFLKARIQIAIFFPILVFFTMRPSFVVSLLILSLLLAKAQGIRLGKVSLALQQQKQHDEESTLLKRSETDAEEKAVLCSKDQQCTGSIKNRKLVTASVSTTQSMLKNVMKGEHKTDPLVTGNTRNVNLNEEVEEVKVNTLTISKHKDVPQEHYPDLVDIAEMDYSPARRKPPIHN</sequence>
<gene>
    <name evidence="2" type="ORF">VNO77_24192</name>
</gene>
<name>A0AAN9LB51_CANGL</name>
<organism evidence="2 3">
    <name type="scientific">Canavalia gladiata</name>
    <name type="common">Sword bean</name>
    <name type="synonym">Dolichos gladiatus</name>
    <dbReference type="NCBI Taxonomy" id="3824"/>
    <lineage>
        <taxon>Eukaryota</taxon>
        <taxon>Viridiplantae</taxon>
        <taxon>Streptophyta</taxon>
        <taxon>Embryophyta</taxon>
        <taxon>Tracheophyta</taxon>
        <taxon>Spermatophyta</taxon>
        <taxon>Magnoliopsida</taxon>
        <taxon>eudicotyledons</taxon>
        <taxon>Gunneridae</taxon>
        <taxon>Pentapetalae</taxon>
        <taxon>rosids</taxon>
        <taxon>fabids</taxon>
        <taxon>Fabales</taxon>
        <taxon>Fabaceae</taxon>
        <taxon>Papilionoideae</taxon>
        <taxon>50 kb inversion clade</taxon>
        <taxon>NPAAA clade</taxon>
        <taxon>indigoferoid/millettioid clade</taxon>
        <taxon>Phaseoleae</taxon>
        <taxon>Canavalia</taxon>
    </lineage>
</organism>
<evidence type="ECO:0000256" key="1">
    <source>
        <dbReference type="SAM" id="Phobius"/>
    </source>
</evidence>
<evidence type="ECO:0000313" key="3">
    <source>
        <dbReference type="Proteomes" id="UP001367508"/>
    </source>
</evidence>
<dbReference type="EMBL" id="JAYMYQ010000005">
    <property type="protein sequence ID" value="KAK7330008.1"/>
    <property type="molecule type" value="Genomic_DNA"/>
</dbReference>
<reference evidence="2 3" key="1">
    <citation type="submission" date="2024-01" db="EMBL/GenBank/DDBJ databases">
        <title>The genomes of 5 underutilized Papilionoideae crops provide insights into root nodulation and disease resistanc.</title>
        <authorList>
            <person name="Jiang F."/>
        </authorList>
    </citation>
    <scope>NUCLEOTIDE SEQUENCE [LARGE SCALE GENOMIC DNA]</scope>
    <source>
        <strain evidence="2">LVBAO_FW01</strain>
        <tissue evidence="2">Leaves</tissue>
    </source>
</reference>
<protein>
    <submittedName>
        <fullName evidence="2">Uncharacterized protein</fullName>
    </submittedName>
</protein>
<proteinExistence type="predicted"/>
<dbReference type="InterPro" id="IPR049306">
    <property type="entry name" value="GLV1-2"/>
</dbReference>
<dbReference type="AlphaFoldDB" id="A0AAN9LB51"/>
<dbReference type="PANTHER" id="PTHR33743:SF19">
    <property type="entry name" value="PROTEIN GOLVEN 6"/>
    <property type="match status" value="1"/>
</dbReference>
<evidence type="ECO:0000313" key="2">
    <source>
        <dbReference type="EMBL" id="KAK7330008.1"/>
    </source>
</evidence>
<keyword evidence="1" id="KW-1133">Transmembrane helix</keyword>
<dbReference type="PANTHER" id="PTHR33743">
    <property type="entry name" value="PROTEIN GOLVEN 6-RELATED"/>
    <property type="match status" value="1"/>
</dbReference>
<dbReference type="Proteomes" id="UP001367508">
    <property type="component" value="Unassembled WGS sequence"/>
</dbReference>